<evidence type="ECO:0000313" key="3">
    <source>
        <dbReference type="Proteomes" id="UP000016927"/>
    </source>
</evidence>
<proteinExistence type="predicted"/>
<dbReference type="EMBL" id="KB909823">
    <property type="protein sequence ID" value="EOB11744.1"/>
    <property type="molecule type" value="Genomic_DNA"/>
</dbReference>
<sequence>MIKIVSQYAFISNNLQYFFLDHFIIYTSFPFLILLFFLLKSESSMNIELLKKTLVFVSCLIFLEDEEDLRSGFKIIENEDVSYFKLLSKNKSDCIENDNVNYINFELNDRDCKLGYFNEGLQFHIFNEEKTECMEFVYEQDSNLTDFDLFFNINVSLIDQDMKNNYEKIVIKNDYNKITGRSNHGIQWEVKNEDEIVDIDEFEDAPGYSYDTEDEATDDDFDVSGMVNAIENSKVKPRKIENKSFKSSLKDVKSRLEPIYECPVMENASSYNDKHELFTDLRDNLEKSQNYFIRTLRKEHVLDFTYAIPINDDVLEDYTLITLFSSQYLTNGYKTIKKENDEVVIKEIQRKLGRRESQVAPKINSKEDKVKSDLMDINKTKIKETQRYIFVRKTNGESEKILLRKKTGECCNNVQVYLSYFGKKQSFNIKRMLWGHFLVKF</sequence>
<organism evidence="2 3">
    <name type="scientific">Nosema bombycis (strain CQ1 / CVCC 102059)</name>
    <name type="common">Microsporidian parasite</name>
    <name type="synonym">Pebrine of silkworm</name>
    <dbReference type="NCBI Taxonomy" id="578461"/>
    <lineage>
        <taxon>Eukaryota</taxon>
        <taxon>Fungi</taxon>
        <taxon>Fungi incertae sedis</taxon>
        <taxon>Microsporidia</taxon>
        <taxon>Nosematidae</taxon>
        <taxon>Nosema</taxon>
    </lineage>
</organism>
<keyword evidence="1" id="KW-0812">Transmembrane</keyword>
<feature type="transmembrane region" description="Helical" evidence="1">
    <location>
        <begin position="17"/>
        <end position="39"/>
    </location>
</feature>
<accession>R0M138</accession>
<evidence type="ECO:0000256" key="1">
    <source>
        <dbReference type="SAM" id="Phobius"/>
    </source>
</evidence>
<name>R0M138_NOSB1</name>
<gene>
    <name evidence="2" type="ORF">NBO_916g0002</name>
</gene>
<protein>
    <submittedName>
        <fullName evidence="2">Uncharacterized protein</fullName>
    </submittedName>
</protein>
<reference evidence="2 3" key="1">
    <citation type="journal article" date="2013" name="BMC Genomics">
        <title>Comparative genomics of parasitic silkworm microsporidia reveal an association between genome expansion and host adaptation.</title>
        <authorList>
            <person name="Pan G."/>
            <person name="Xu J."/>
            <person name="Li T."/>
            <person name="Xia Q."/>
            <person name="Liu S.L."/>
            <person name="Zhang G."/>
            <person name="Li S."/>
            <person name="Li C."/>
            <person name="Liu H."/>
            <person name="Yang L."/>
            <person name="Liu T."/>
            <person name="Zhang X."/>
            <person name="Wu Z."/>
            <person name="Fan W."/>
            <person name="Dang X."/>
            <person name="Xiang H."/>
            <person name="Tao M."/>
            <person name="Li Y."/>
            <person name="Hu J."/>
            <person name="Li Z."/>
            <person name="Lin L."/>
            <person name="Luo J."/>
            <person name="Geng L."/>
            <person name="Wang L."/>
            <person name="Long M."/>
            <person name="Wan Y."/>
            <person name="He N."/>
            <person name="Zhang Z."/>
            <person name="Lu C."/>
            <person name="Keeling P.J."/>
            <person name="Wang J."/>
            <person name="Xiang Z."/>
            <person name="Zhou Z."/>
        </authorList>
    </citation>
    <scope>NUCLEOTIDE SEQUENCE [LARGE SCALE GENOMIC DNA]</scope>
    <source>
        <strain evidence="3">CQ1 / CVCC 102059</strain>
    </source>
</reference>
<dbReference type="HOGENOM" id="CLU_621268_0_0_1"/>
<dbReference type="AlphaFoldDB" id="R0M138"/>
<keyword evidence="1" id="KW-0472">Membrane</keyword>
<evidence type="ECO:0000313" key="2">
    <source>
        <dbReference type="EMBL" id="EOB11744.1"/>
    </source>
</evidence>
<dbReference type="Proteomes" id="UP000016927">
    <property type="component" value="Unassembled WGS sequence"/>
</dbReference>
<keyword evidence="1" id="KW-1133">Transmembrane helix</keyword>
<dbReference type="VEuPathDB" id="MicrosporidiaDB:NBO_916g0002"/>
<keyword evidence="3" id="KW-1185">Reference proteome</keyword>